<protein>
    <submittedName>
        <fullName evidence="2">Uncharacterized protein</fullName>
    </submittedName>
</protein>
<feature type="signal peptide" evidence="1">
    <location>
        <begin position="1"/>
        <end position="21"/>
    </location>
</feature>
<keyword evidence="3" id="KW-1185">Reference proteome</keyword>
<dbReference type="eggNOG" id="ENOG502T0J7">
    <property type="taxonomic scope" value="Eukaryota"/>
</dbReference>
<sequence length="491" mass="56223">MNLLPPFSFLFLFLLTTLTRRVSVLVSVSAVRPPPEAQPLIDAALKLESKSDRFGEINLVNDIEEEERKDDDAPVSSFSEENNNINNKYLNAETELPRCAMHLYRHISKVGGTTIRFIWDKNVVMGDWEYPIIYGFEEQQWTDLLQRWKAAAEKFKSGERSVGPRTLVELRGNWPSNWPAQHFQTRIMPDIDGLKKEFGEGSGYGCEITTSVLIREPTSQTLSFYEYYIRKQQEQDPGETKKMWPGVVGKESWGYDIGDYVASGRATNGQMREILGNKCTSNLREPGYETEWMDATNKPVRTHARPISKECEITESDYEQFEKVLKWFDIVGTTDNFDHFLLTQSRTAGVRYPQYKKSNSGKHKREWDPEVKAKVEHATTFDKRAHELAKRLQREQVEKLYGSWETLDERFVKPFKSKTEGQFVGGKPPKSLYKWVKTSEAMAVDAAPVVPDCWTDDTGGGQATAYIVFEPVAMVDKSVNLHCIKGCNFDS</sequence>
<evidence type="ECO:0000313" key="3">
    <source>
        <dbReference type="Proteomes" id="UP000198341"/>
    </source>
</evidence>
<reference evidence="2 3" key="1">
    <citation type="submission" date="2011-10" db="EMBL/GenBank/DDBJ databases">
        <authorList>
            <person name="Genoscope - CEA"/>
        </authorList>
    </citation>
    <scope>NUCLEOTIDE SEQUENCE [LARGE SCALE GENOMIC DNA]</scope>
    <source>
        <strain evidence="2 3">RCC 1105</strain>
    </source>
</reference>
<dbReference type="AlphaFoldDB" id="K8EKF2"/>
<accession>K8EKF2</accession>
<dbReference type="RefSeq" id="XP_007510156.1">
    <property type="nucleotide sequence ID" value="XM_007510094.1"/>
</dbReference>
<dbReference type="Proteomes" id="UP000198341">
    <property type="component" value="Chromosome 11"/>
</dbReference>
<gene>
    <name evidence="2" type="ordered locus">Bathy11g01790</name>
</gene>
<keyword evidence="1" id="KW-0732">Signal</keyword>
<proteinExistence type="predicted"/>
<evidence type="ECO:0000313" key="2">
    <source>
        <dbReference type="EMBL" id="CCO18501.1"/>
    </source>
</evidence>
<dbReference type="OrthoDB" id="497754at2759"/>
<dbReference type="GeneID" id="19012859"/>
<evidence type="ECO:0000256" key="1">
    <source>
        <dbReference type="SAM" id="SignalP"/>
    </source>
</evidence>
<dbReference type="Gene3D" id="3.40.50.300">
    <property type="entry name" value="P-loop containing nucleotide triphosphate hydrolases"/>
    <property type="match status" value="1"/>
</dbReference>
<dbReference type="InterPro" id="IPR027417">
    <property type="entry name" value="P-loop_NTPase"/>
</dbReference>
<organism evidence="2 3">
    <name type="scientific">Bathycoccus prasinos</name>
    <dbReference type="NCBI Taxonomy" id="41875"/>
    <lineage>
        <taxon>Eukaryota</taxon>
        <taxon>Viridiplantae</taxon>
        <taxon>Chlorophyta</taxon>
        <taxon>Mamiellophyceae</taxon>
        <taxon>Mamiellales</taxon>
        <taxon>Bathycoccaceae</taxon>
        <taxon>Bathycoccus</taxon>
    </lineage>
</organism>
<name>K8EKF2_9CHLO</name>
<feature type="chain" id="PRO_5003919413" evidence="1">
    <location>
        <begin position="22"/>
        <end position="491"/>
    </location>
</feature>
<dbReference type="EMBL" id="FO082268">
    <property type="protein sequence ID" value="CCO18501.1"/>
    <property type="molecule type" value="Genomic_DNA"/>
</dbReference>
<dbReference type="KEGG" id="bpg:Bathy11g01790"/>